<dbReference type="Pfam" id="PF04195">
    <property type="entry name" value="Transposase_28"/>
    <property type="match status" value="1"/>
</dbReference>
<dbReference type="InterPro" id="IPR007321">
    <property type="entry name" value="Transposase_28"/>
</dbReference>
<protein>
    <recommendedName>
        <fullName evidence="1">Transposase (putative) gypsy type domain-containing protein</fullName>
    </recommendedName>
</protein>
<comment type="caution">
    <text evidence="2">The sequence shown here is derived from an EMBL/GenBank/DDBJ whole genome shotgun (WGS) entry which is preliminary data.</text>
</comment>
<dbReference type="OrthoDB" id="672227at2759"/>
<dbReference type="AlphaFoldDB" id="A0A7J0GKE4"/>
<proteinExistence type="predicted"/>
<dbReference type="EMBL" id="BJWL01000022">
    <property type="protein sequence ID" value="GFZ11287.1"/>
    <property type="molecule type" value="Genomic_DNA"/>
</dbReference>
<accession>A0A7J0GKE4</accession>
<name>A0A7J0GKE4_9ERIC</name>
<evidence type="ECO:0000313" key="3">
    <source>
        <dbReference type="Proteomes" id="UP000585474"/>
    </source>
</evidence>
<reference evidence="2 3" key="1">
    <citation type="submission" date="2019-07" db="EMBL/GenBank/DDBJ databases">
        <title>De Novo Assembly of kiwifruit Actinidia rufa.</title>
        <authorList>
            <person name="Sugita-Konishi S."/>
            <person name="Sato K."/>
            <person name="Mori E."/>
            <person name="Abe Y."/>
            <person name="Kisaki G."/>
            <person name="Hamano K."/>
            <person name="Suezawa K."/>
            <person name="Otani M."/>
            <person name="Fukuda T."/>
            <person name="Manabe T."/>
            <person name="Gomi K."/>
            <person name="Tabuchi M."/>
            <person name="Akimitsu K."/>
            <person name="Kataoka I."/>
        </authorList>
    </citation>
    <scope>NUCLEOTIDE SEQUENCE [LARGE SCALE GENOMIC DNA]</scope>
    <source>
        <strain evidence="3">cv. Fuchu</strain>
    </source>
</reference>
<gene>
    <name evidence="2" type="ORF">Acr_22g0006850</name>
</gene>
<keyword evidence="3" id="KW-1185">Reference proteome</keyword>
<evidence type="ECO:0000259" key="1">
    <source>
        <dbReference type="Pfam" id="PF04195"/>
    </source>
</evidence>
<dbReference type="Proteomes" id="UP000585474">
    <property type="component" value="Unassembled WGS sequence"/>
</dbReference>
<feature type="domain" description="Transposase (putative) gypsy type" evidence="1">
    <location>
        <begin position="41"/>
        <end position="82"/>
    </location>
</feature>
<sequence length="143" mass="16281">MTTDVTQYPSSPREDSFGIQIRLLEADETIASTHPGEVAFYEAAFQAGLRLPIHPTIKRILVYYKVSPTQLAPNAWHVFGIFNNPKPKFWMTLLQGKVEENPAWGYPINVKGRKKDFFFISGDNWEFAHGQSRELGVPMVPRS</sequence>
<organism evidence="2 3">
    <name type="scientific">Actinidia rufa</name>
    <dbReference type="NCBI Taxonomy" id="165716"/>
    <lineage>
        <taxon>Eukaryota</taxon>
        <taxon>Viridiplantae</taxon>
        <taxon>Streptophyta</taxon>
        <taxon>Embryophyta</taxon>
        <taxon>Tracheophyta</taxon>
        <taxon>Spermatophyta</taxon>
        <taxon>Magnoliopsida</taxon>
        <taxon>eudicotyledons</taxon>
        <taxon>Gunneridae</taxon>
        <taxon>Pentapetalae</taxon>
        <taxon>asterids</taxon>
        <taxon>Ericales</taxon>
        <taxon>Actinidiaceae</taxon>
        <taxon>Actinidia</taxon>
    </lineage>
</organism>
<evidence type="ECO:0000313" key="2">
    <source>
        <dbReference type="EMBL" id="GFZ11287.1"/>
    </source>
</evidence>